<proteinExistence type="predicted"/>
<feature type="domain" description="PRD" evidence="1">
    <location>
        <begin position="12"/>
        <end position="121"/>
    </location>
</feature>
<dbReference type="PROSITE" id="PS51372">
    <property type="entry name" value="PRD_2"/>
    <property type="match status" value="1"/>
</dbReference>
<organism evidence="2 3">
    <name type="scientific">Dielma fastidiosa</name>
    <dbReference type="NCBI Taxonomy" id="1034346"/>
    <lineage>
        <taxon>Bacteria</taxon>
        <taxon>Bacillati</taxon>
        <taxon>Bacillota</taxon>
        <taxon>Erysipelotrichia</taxon>
        <taxon>Erysipelotrichales</taxon>
        <taxon>Erysipelotrichaceae</taxon>
        <taxon>Dielma</taxon>
    </lineage>
</organism>
<evidence type="ECO:0000259" key="1">
    <source>
        <dbReference type="PROSITE" id="PS51372"/>
    </source>
</evidence>
<dbReference type="InterPro" id="IPR011608">
    <property type="entry name" value="PRD"/>
</dbReference>
<comment type="caution">
    <text evidence="2">The sequence shown here is derived from an EMBL/GenBank/DDBJ whole genome shotgun (WGS) entry which is preliminary data.</text>
</comment>
<reference evidence="2 3" key="1">
    <citation type="submission" date="2018-05" db="EMBL/GenBank/DDBJ databases">
        <title>Genomic Encyclopedia of Type Strains, Phase IV (KMG-IV): sequencing the most valuable type-strain genomes for metagenomic binning, comparative biology and taxonomic classification.</title>
        <authorList>
            <person name="Goeker M."/>
        </authorList>
    </citation>
    <scope>NUCLEOTIDE SEQUENCE [LARGE SCALE GENOMIC DNA]</scope>
    <source>
        <strain evidence="2 3">JC118</strain>
    </source>
</reference>
<dbReference type="Proteomes" id="UP000247612">
    <property type="component" value="Unassembled WGS sequence"/>
</dbReference>
<sequence length="126" mass="14500">MNYISVLRDILKLNHDEIAAVSDDFESINAYLEAHQIIIPDDFQVTLCNHINVMLLRFKTNECAQIEVNEDVYRQVSKRSLDYAEECLTPICRKYGILLNQAEKVLFAIYLQTGISKEDGSCQIIQ</sequence>
<dbReference type="SUPFAM" id="SSF63520">
    <property type="entry name" value="PTS-regulatory domain, PRD"/>
    <property type="match status" value="1"/>
</dbReference>
<dbReference type="Gene3D" id="1.10.1790.10">
    <property type="entry name" value="PRD domain"/>
    <property type="match status" value="1"/>
</dbReference>
<accession>A0A318L426</accession>
<name>A0A318L426_9FIRM</name>
<dbReference type="AlphaFoldDB" id="A0A318L426"/>
<dbReference type="EMBL" id="QJKH01000016">
    <property type="protein sequence ID" value="PXX75956.1"/>
    <property type="molecule type" value="Genomic_DNA"/>
</dbReference>
<protein>
    <submittedName>
        <fullName evidence="2">PRD domain protein (TIGR03582 family)</fullName>
    </submittedName>
</protein>
<evidence type="ECO:0000313" key="3">
    <source>
        <dbReference type="Proteomes" id="UP000247612"/>
    </source>
</evidence>
<dbReference type="Pfam" id="PF00874">
    <property type="entry name" value="PRD"/>
    <property type="match status" value="1"/>
</dbReference>
<dbReference type="STRING" id="1034346.GCA_000313565_01772"/>
<dbReference type="InterPro" id="IPR036634">
    <property type="entry name" value="PRD_sf"/>
</dbReference>
<keyword evidence="3" id="KW-1185">Reference proteome</keyword>
<evidence type="ECO:0000313" key="2">
    <source>
        <dbReference type="EMBL" id="PXX75956.1"/>
    </source>
</evidence>
<dbReference type="GO" id="GO:0006355">
    <property type="term" value="P:regulation of DNA-templated transcription"/>
    <property type="evidence" value="ECO:0007669"/>
    <property type="project" value="InterPro"/>
</dbReference>
<dbReference type="RefSeq" id="WP_022938077.1">
    <property type="nucleotide sequence ID" value="NZ_CABKRQ010000004.1"/>
</dbReference>
<gene>
    <name evidence="2" type="ORF">DES51_11646</name>
</gene>